<evidence type="ECO:0000313" key="4">
    <source>
        <dbReference type="Proteomes" id="UP000199039"/>
    </source>
</evidence>
<evidence type="ECO:0000256" key="1">
    <source>
        <dbReference type="SAM" id="SignalP"/>
    </source>
</evidence>
<protein>
    <submittedName>
        <fullName evidence="3">Septum formation</fullName>
    </submittedName>
</protein>
<dbReference type="InterPro" id="IPR026004">
    <property type="entry name" value="Septum_form"/>
</dbReference>
<dbReference type="STRING" id="1814289.SAMN05216410_1984"/>
<dbReference type="EMBL" id="FMYH01000003">
    <property type="protein sequence ID" value="SDC59589.1"/>
    <property type="molecule type" value="Genomic_DNA"/>
</dbReference>
<feature type="signal peptide" evidence="1">
    <location>
        <begin position="1"/>
        <end position="31"/>
    </location>
</feature>
<dbReference type="OrthoDB" id="3628931at2"/>
<accession>A0A1G6MVM7</accession>
<gene>
    <name evidence="3" type="ORF">SAMN05216410_1984</name>
</gene>
<organism evidence="3 4">
    <name type="scientific">Sanguibacter gelidistatuariae</name>
    <dbReference type="NCBI Taxonomy" id="1814289"/>
    <lineage>
        <taxon>Bacteria</taxon>
        <taxon>Bacillati</taxon>
        <taxon>Actinomycetota</taxon>
        <taxon>Actinomycetes</taxon>
        <taxon>Micrococcales</taxon>
        <taxon>Sanguibacteraceae</taxon>
        <taxon>Sanguibacter</taxon>
    </lineage>
</organism>
<feature type="domain" description="Septum formation-related" evidence="2">
    <location>
        <begin position="46"/>
        <end position="152"/>
    </location>
</feature>
<dbReference type="Pfam" id="PF13845">
    <property type="entry name" value="Septum_form"/>
    <property type="match status" value="1"/>
</dbReference>
<evidence type="ECO:0000313" key="3">
    <source>
        <dbReference type="EMBL" id="SDC59589.1"/>
    </source>
</evidence>
<reference evidence="3 4" key="1">
    <citation type="submission" date="2016-09" db="EMBL/GenBank/DDBJ databases">
        <authorList>
            <person name="Capua I."/>
            <person name="De Benedictis P."/>
            <person name="Joannis T."/>
            <person name="Lombin L.H."/>
            <person name="Cattoli G."/>
        </authorList>
    </citation>
    <scope>NUCLEOTIDE SEQUENCE [LARGE SCALE GENOMIC DNA]</scope>
    <source>
        <strain evidence="3 4">ISLP-3</strain>
    </source>
</reference>
<evidence type="ECO:0000259" key="2">
    <source>
        <dbReference type="Pfam" id="PF13845"/>
    </source>
</evidence>
<keyword evidence="1" id="KW-0732">Signal</keyword>
<dbReference type="Proteomes" id="UP000199039">
    <property type="component" value="Unassembled WGS sequence"/>
</dbReference>
<name>A0A1G6MVM7_9MICO</name>
<sequence length="162" mass="16924">MTLFHPASRPARGAILLAAATLLLTAGCSGSDDDATKVSIFDLEVGDCVRAADEVSAEVETVERVGCETGHELELYSEVAFTTGTGEAGAFPGDAALVTFADGMCAEGFEDYVGVDYRDSALYFTYLLPSARGWDQGPDTSVLCFVTTTGEQLTASVRGTAT</sequence>
<dbReference type="AlphaFoldDB" id="A0A1G6MVM7"/>
<feature type="chain" id="PRO_5011591365" evidence="1">
    <location>
        <begin position="32"/>
        <end position="162"/>
    </location>
</feature>
<keyword evidence="4" id="KW-1185">Reference proteome</keyword>
<proteinExistence type="predicted"/>
<dbReference type="RefSeq" id="WP_093182845.1">
    <property type="nucleotide sequence ID" value="NZ_FMYH01000003.1"/>
</dbReference>